<proteinExistence type="predicted"/>
<dbReference type="PANTHER" id="PTHR30273:SF2">
    <property type="entry name" value="PROTEIN FECR"/>
    <property type="match status" value="1"/>
</dbReference>
<dbReference type="AlphaFoldDB" id="A0A1M6RC41"/>
<feature type="domain" description="Protein FecR C-terminal" evidence="3">
    <location>
        <begin position="244"/>
        <end position="312"/>
    </location>
</feature>
<evidence type="ECO:0000259" key="2">
    <source>
        <dbReference type="Pfam" id="PF04773"/>
    </source>
</evidence>
<dbReference type="InterPro" id="IPR006860">
    <property type="entry name" value="FecR"/>
</dbReference>
<gene>
    <name evidence="4" type="ORF">SAMN04488028_104109</name>
</gene>
<dbReference type="GO" id="GO:0016989">
    <property type="term" value="F:sigma factor antagonist activity"/>
    <property type="evidence" value="ECO:0007669"/>
    <property type="project" value="TreeGrafter"/>
</dbReference>
<evidence type="ECO:0000259" key="3">
    <source>
        <dbReference type="Pfam" id="PF16344"/>
    </source>
</evidence>
<dbReference type="PANTHER" id="PTHR30273">
    <property type="entry name" value="PERIPLASMIC SIGNAL SENSOR AND SIGMA FACTOR ACTIVATOR FECR-RELATED"/>
    <property type="match status" value="1"/>
</dbReference>
<dbReference type="Gene3D" id="2.60.120.1440">
    <property type="match status" value="1"/>
</dbReference>
<dbReference type="Pfam" id="PF16344">
    <property type="entry name" value="FecR_C"/>
    <property type="match status" value="1"/>
</dbReference>
<dbReference type="STRING" id="156994.SAMN04488028_104109"/>
<dbReference type="InterPro" id="IPR032508">
    <property type="entry name" value="FecR_C"/>
</dbReference>
<evidence type="ECO:0000313" key="4">
    <source>
        <dbReference type="EMBL" id="SHK29908.1"/>
    </source>
</evidence>
<keyword evidence="1" id="KW-0812">Transmembrane</keyword>
<dbReference type="InterPro" id="IPR012373">
    <property type="entry name" value="Ferrdict_sens_TM"/>
</dbReference>
<feature type="transmembrane region" description="Helical" evidence="1">
    <location>
        <begin position="76"/>
        <end position="97"/>
    </location>
</feature>
<accession>A0A1M6RC41</accession>
<evidence type="ECO:0000313" key="5">
    <source>
        <dbReference type="Proteomes" id="UP000184474"/>
    </source>
</evidence>
<organism evidence="4 5">
    <name type="scientific">Reichenbachiella agariperforans</name>
    <dbReference type="NCBI Taxonomy" id="156994"/>
    <lineage>
        <taxon>Bacteria</taxon>
        <taxon>Pseudomonadati</taxon>
        <taxon>Bacteroidota</taxon>
        <taxon>Cytophagia</taxon>
        <taxon>Cytophagales</taxon>
        <taxon>Reichenbachiellaceae</taxon>
        <taxon>Reichenbachiella</taxon>
    </lineage>
</organism>
<dbReference type="Gene3D" id="3.55.50.30">
    <property type="match status" value="1"/>
</dbReference>
<sequence length="314" mass="35450">MKQGSHILEVLIDKFFKKRTTVKEEKLLDDFSEAYRTEEAWDNAVLGDKDELSNRMFETISNQIEHEEPKVIQHYALQWGMSIAASIVLLIGVFLWLDSDEVESQTMMFASGKQMDSVRLVDGTMIYLGAHSALSCAPDFNSKTRQVTLIRGNAFFDVARNPQKPFVISSGQIKTTVLGTSFNIDLKEDNCTVTVHTGKVNVKSQDQSVDLIPNQEAYFAGATSSLSKKTLTNSHMTRWYRRDLQLENTSLGEVLSVIEYKFGVKAQVKNQEDLKTPVTVFISHDATLSSVIEQLNYITGNLKIEMYEEIITVK</sequence>
<dbReference type="Proteomes" id="UP000184474">
    <property type="component" value="Unassembled WGS sequence"/>
</dbReference>
<protein>
    <submittedName>
        <fullName evidence="4">FecR family protein</fullName>
    </submittedName>
</protein>
<reference evidence="5" key="1">
    <citation type="submission" date="2016-11" db="EMBL/GenBank/DDBJ databases">
        <authorList>
            <person name="Varghese N."/>
            <person name="Submissions S."/>
        </authorList>
    </citation>
    <scope>NUCLEOTIDE SEQUENCE [LARGE SCALE GENOMIC DNA]</scope>
    <source>
        <strain evidence="5">DSM 26134</strain>
    </source>
</reference>
<keyword evidence="1" id="KW-1133">Transmembrane helix</keyword>
<evidence type="ECO:0000256" key="1">
    <source>
        <dbReference type="SAM" id="Phobius"/>
    </source>
</evidence>
<dbReference type="Pfam" id="PF04773">
    <property type="entry name" value="FecR"/>
    <property type="match status" value="1"/>
</dbReference>
<feature type="domain" description="FecR protein" evidence="2">
    <location>
        <begin position="114"/>
        <end position="201"/>
    </location>
</feature>
<dbReference type="EMBL" id="FRAA01000004">
    <property type="protein sequence ID" value="SHK29908.1"/>
    <property type="molecule type" value="Genomic_DNA"/>
</dbReference>
<dbReference type="RefSeq" id="WP_073122721.1">
    <property type="nucleotide sequence ID" value="NZ_FRAA01000004.1"/>
</dbReference>
<keyword evidence="1" id="KW-0472">Membrane</keyword>
<keyword evidence="5" id="KW-1185">Reference proteome</keyword>
<name>A0A1M6RC41_REIAG</name>